<gene>
    <name evidence="2" type="ORF">ACHAXA_006845</name>
</gene>
<evidence type="ECO:0000259" key="1">
    <source>
        <dbReference type="Pfam" id="PF02230"/>
    </source>
</evidence>
<evidence type="ECO:0000313" key="2">
    <source>
        <dbReference type="EMBL" id="KAL3808083.1"/>
    </source>
</evidence>
<feature type="domain" description="Phospholipase/carboxylesterase/thioesterase" evidence="1">
    <location>
        <begin position="172"/>
        <end position="257"/>
    </location>
</feature>
<dbReference type="SUPFAM" id="SSF53474">
    <property type="entry name" value="alpha/beta-Hydrolases"/>
    <property type="match status" value="1"/>
</dbReference>
<comment type="caution">
    <text evidence="2">The sequence shown here is derived from an EMBL/GenBank/DDBJ whole genome shotgun (WGS) entry which is preliminary data.</text>
</comment>
<keyword evidence="3" id="KW-1185">Reference proteome</keyword>
<accession>A0ABD3R5G3</accession>
<dbReference type="Proteomes" id="UP001530377">
    <property type="component" value="Unassembled WGS sequence"/>
</dbReference>
<protein>
    <recommendedName>
        <fullName evidence="1">Phospholipase/carboxylesterase/thioesterase domain-containing protein</fullName>
    </recommendedName>
</protein>
<proteinExistence type="predicted"/>
<dbReference type="EMBL" id="JALLPB020000548">
    <property type="protein sequence ID" value="KAL3808083.1"/>
    <property type="molecule type" value="Genomic_DNA"/>
</dbReference>
<name>A0ABD3R5G3_9STRA</name>
<dbReference type="Gene3D" id="3.40.50.1820">
    <property type="entry name" value="alpha/beta hydrolase"/>
    <property type="match status" value="1"/>
</dbReference>
<reference evidence="2 3" key="1">
    <citation type="submission" date="2024-10" db="EMBL/GenBank/DDBJ databases">
        <title>Updated reference genomes for cyclostephanoid diatoms.</title>
        <authorList>
            <person name="Roberts W.R."/>
            <person name="Alverson A.J."/>
        </authorList>
    </citation>
    <scope>NUCLEOTIDE SEQUENCE [LARGE SCALE GENOMIC DNA]</scope>
    <source>
        <strain evidence="2 3">AJA228-03</strain>
    </source>
</reference>
<dbReference type="Pfam" id="PF02230">
    <property type="entry name" value="Abhydrolase_2"/>
    <property type="match status" value="1"/>
</dbReference>
<sequence length="309" mass="34063">MNGHNDVNATVVHILNRRCVLKSAACLSSSLPLTHSSGADANEQSRILRGAVFEIVDPETYSAVVYVPPAKNSDILSWPIESYPLLVVLSGAGNNQHSALYEFTNVRGDHSNLPPYLLSTHRAPPSLSDNFIVVAPFSGKGTRSLYSEPRRKILSFIEWFNTWLGTQTFDDGTSVVVDRQRVSLFGFSEGSTLAVELATTRKFRGIVIASYGFTGVLPPMAKERLRDIPIWVFHSEGDDVYDICFSNQLVDGLLTNGRGNDVFDVRSTVKFTKLIPAQNTRNDRGKEHIQTALVASASSEVYAWLLSLL</sequence>
<evidence type="ECO:0000313" key="3">
    <source>
        <dbReference type="Proteomes" id="UP001530377"/>
    </source>
</evidence>
<dbReference type="InterPro" id="IPR029058">
    <property type="entry name" value="AB_hydrolase_fold"/>
</dbReference>
<organism evidence="2 3">
    <name type="scientific">Cyclostephanos tholiformis</name>
    <dbReference type="NCBI Taxonomy" id="382380"/>
    <lineage>
        <taxon>Eukaryota</taxon>
        <taxon>Sar</taxon>
        <taxon>Stramenopiles</taxon>
        <taxon>Ochrophyta</taxon>
        <taxon>Bacillariophyta</taxon>
        <taxon>Coscinodiscophyceae</taxon>
        <taxon>Thalassiosirophycidae</taxon>
        <taxon>Stephanodiscales</taxon>
        <taxon>Stephanodiscaceae</taxon>
        <taxon>Cyclostephanos</taxon>
    </lineage>
</organism>
<dbReference type="AlphaFoldDB" id="A0ABD3R5G3"/>
<dbReference type="InterPro" id="IPR003140">
    <property type="entry name" value="PLipase/COase/thioEstase"/>
</dbReference>